<gene>
    <name evidence="6" type="ORF">GSBLH_T00004647001</name>
</gene>
<dbReference type="InterPro" id="IPR006186">
    <property type="entry name" value="Ser/Thr-sp_prot-phosphatase"/>
</dbReference>
<organism evidence="6">
    <name type="scientific">Blastocystis hominis</name>
    <dbReference type="NCBI Taxonomy" id="12968"/>
    <lineage>
        <taxon>Eukaryota</taxon>
        <taxon>Sar</taxon>
        <taxon>Stramenopiles</taxon>
        <taxon>Bigyra</taxon>
        <taxon>Opalozoa</taxon>
        <taxon>Opalinata</taxon>
        <taxon>Blastocystidae</taxon>
        <taxon>Blastocystis</taxon>
    </lineage>
</organism>
<dbReference type="GeneID" id="24921660"/>
<dbReference type="OMA" id="ICEPNIK"/>
<dbReference type="InterPro" id="IPR029052">
    <property type="entry name" value="Metallo-depent_PP-like"/>
</dbReference>
<accession>D8MAA5</accession>
<dbReference type="SMART" id="SM00156">
    <property type="entry name" value="PP2Ac"/>
    <property type="match status" value="1"/>
</dbReference>
<dbReference type="InterPro" id="IPR004843">
    <property type="entry name" value="Calcineurin-like_PHP"/>
</dbReference>
<proteinExistence type="inferred from homology"/>
<comment type="catalytic activity">
    <reaction evidence="4">
        <text>O-phospho-L-threonyl-[protein] + H2O = L-threonyl-[protein] + phosphate</text>
        <dbReference type="Rhea" id="RHEA:47004"/>
        <dbReference type="Rhea" id="RHEA-COMP:11060"/>
        <dbReference type="Rhea" id="RHEA-COMP:11605"/>
        <dbReference type="ChEBI" id="CHEBI:15377"/>
        <dbReference type="ChEBI" id="CHEBI:30013"/>
        <dbReference type="ChEBI" id="CHEBI:43474"/>
        <dbReference type="ChEBI" id="CHEBI:61977"/>
        <dbReference type="EC" id="3.1.3.16"/>
    </reaction>
</comment>
<evidence type="ECO:0000259" key="5">
    <source>
        <dbReference type="PROSITE" id="PS00125"/>
    </source>
</evidence>
<dbReference type="PROSITE" id="PS00125">
    <property type="entry name" value="SER_THR_PHOSPHATASE"/>
    <property type="match status" value="1"/>
</dbReference>
<evidence type="ECO:0000313" key="6">
    <source>
        <dbReference type="EMBL" id="CBK24994.2"/>
    </source>
</evidence>
<dbReference type="EMBL" id="FN668689">
    <property type="protein sequence ID" value="CBK24994.2"/>
    <property type="molecule type" value="Genomic_DNA"/>
</dbReference>
<reference evidence="6" key="1">
    <citation type="submission" date="2010-02" db="EMBL/GenBank/DDBJ databases">
        <title>Sequencing and annotation of the Blastocystis hominis genome.</title>
        <authorList>
            <person name="Wincker P."/>
        </authorList>
    </citation>
    <scope>NUCLEOTIDE SEQUENCE</scope>
    <source>
        <strain evidence="6">Singapore isolate B</strain>
    </source>
</reference>
<keyword evidence="2 4" id="KW-0378">Hydrolase</keyword>
<protein>
    <recommendedName>
        <fullName evidence="4">Serine/threonine-protein phosphatase</fullName>
        <ecNumber evidence="4">3.1.3.16</ecNumber>
    </recommendedName>
</protein>
<dbReference type="GO" id="GO:0046872">
    <property type="term" value="F:metal ion binding"/>
    <property type="evidence" value="ECO:0007669"/>
    <property type="project" value="UniProtKB-KW"/>
</dbReference>
<feature type="domain" description="Serine/threonine specific protein phosphatases" evidence="5">
    <location>
        <begin position="112"/>
        <end position="117"/>
    </location>
</feature>
<evidence type="ECO:0000256" key="1">
    <source>
        <dbReference type="ARBA" id="ARBA00022723"/>
    </source>
</evidence>
<dbReference type="PANTHER" id="PTHR45619">
    <property type="entry name" value="SERINE/THREONINE-PROTEIN PHOSPHATASE PP2A-RELATED"/>
    <property type="match status" value="1"/>
</dbReference>
<dbReference type="Proteomes" id="UP000008312">
    <property type="component" value="Unassembled WGS sequence"/>
</dbReference>
<dbReference type="Gene3D" id="3.60.21.10">
    <property type="match status" value="1"/>
</dbReference>
<dbReference type="GO" id="GO:0004722">
    <property type="term" value="F:protein serine/threonine phosphatase activity"/>
    <property type="evidence" value="ECO:0007669"/>
    <property type="project" value="UniProtKB-EC"/>
</dbReference>
<name>D8MAA5_BLAHO</name>
<keyword evidence="1" id="KW-0479">Metal-binding</keyword>
<keyword evidence="7" id="KW-1185">Reference proteome</keyword>
<keyword evidence="3" id="KW-0464">Manganese</keyword>
<comment type="similarity">
    <text evidence="4">Belongs to the PPP phosphatase family.</text>
</comment>
<dbReference type="InParanoid" id="D8MAA5"/>
<evidence type="ECO:0000313" key="7">
    <source>
        <dbReference type="Proteomes" id="UP000008312"/>
    </source>
</evidence>
<dbReference type="RefSeq" id="XP_012899042.1">
    <property type="nucleotide sequence ID" value="XM_013043588.1"/>
</dbReference>
<dbReference type="Pfam" id="PF00149">
    <property type="entry name" value="Metallophos"/>
    <property type="match status" value="1"/>
</dbReference>
<dbReference type="AlphaFoldDB" id="D8MAA5"/>
<dbReference type="OrthoDB" id="1930084at2759"/>
<dbReference type="EC" id="3.1.3.16" evidence="4"/>
<evidence type="ECO:0000256" key="2">
    <source>
        <dbReference type="ARBA" id="ARBA00022801"/>
    </source>
</evidence>
<dbReference type="InterPro" id="IPR047129">
    <property type="entry name" value="PPA2-like"/>
</dbReference>
<evidence type="ECO:0000256" key="3">
    <source>
        <dbReference type="ARBA" id="ARBA00023211"/>
    </source>
</evidence>
<dbReference type="SUPFAM" id="SSF56300">
    <property type="entry name" value="Metallo-dependent phosphatases"/>
    <property type="match status" value="1"/>
</dbReference>
<dbReference type="PRINTS" id="PR00114">
    <property type="entry name" value="STPHPHTASE"/>
</dbReference>
<evidence type="ECO:0000256" key="4">
    <source>
        <dbReference type="RuleBase" id="RU004273"/>
    </source>
</evidence>
<sequence>MNKWIHKLDDWISNKETLTPLPEKDVFQLCTLAKEILICEPNIKYIQGPVAVVGDIHGQYSDLIEIFRINGDAPFSNYLFLGDYVDRGQKSVETITLLVLLKIRYPDRITLIRGNHESEQPNKFYGFYEECIEKYGDERVWSYFSDLFCYLPIGSIINDRYLAVHGGLSPSLCSIDQIQELNRVKQEGGFCDLLWSDPYEVAGWKLSPRGIGYCFGEDISKQFNRENALQCIVRGHQVISYGYQFCHDKNVITVFSAPKYCGMKNTAAVMVISDNQEFSLFGFFSFTHK</sequence>